<dbReference type="GO" id="GO:0071944">
    <property type="term" value="C:cell periphery"/>
    <property type="evidence" value="ECO:0007669"/>
    <property type="project" value="UniProtKB-ARBA"/>
</dbReference>
<dbReference type="AlphaFoldDB" id="B5VIY4"/>
<dbReference type="PANTHER" id="PTHR15549">
    <property type="entry name" value="PAIRED IMMUNOGLOBULIN-LIKE TYPE 2 RECEPTOR"/>
    <property type="match status" value="1"/>
</dbReference>
<evidence type="ECO:0000313" key="9">
    <source>
        <dbReference type="Proteomes" id="UP000008988"/>
    </source>
</evidence>
<name>B5VIY4_YEAS6</name>
<feature type="region of interest" description="Disordered" evidence="5">
    <location>
        <begin position="1"/>
        <end position="28"/>
    </location>
</feature>
<comment type="caution">
    <text evidence="8">The sequence shown here is derived from an EMBL/GenBank/DDBJ whole genome shotgun (WGS) entry which is preliminary data.</text>
</comment>
<feature type="compositionally biased region" description="Acidic residues" evidence="5">
    <location>
        <begin position="201"/>
        <end position="215"/>
    </location>
</feature>
<keyword evidence="4 6" id="KW-0472">Membrane</keyword>
<dbReference type="InterPro" id="IPR007567">
    <property type="entry name" value="Mid2_dom"/>
</dbReference>
<keyword evidence="2 6" id="KW-0812">Transmembrane</keyword>
<dbReference type="Proteomes" id="UP000008988">
    <property type="component" value="Unassembled WGS sequence"/>
</dbReference>
<evidence type="ECO:0000256" key="3">
    <source>
        <dbReference type="ARBA" id="ARBA00022989"/>
    </source>
</evidence>
<evidence type="ECO:0000259" key="7">
    <source>
        <dbReference type="Pfam" id="PF04478"/>
    </source>
</evidence>
<evidence type="ECO:0000313" key="8">
    <source>
        <dbReference type="EMBL" id="EDZ72104.1"/>
    </source>
</evidence>
<accession>B5VIY4</accession>
<organism evidence="8 9">
    <name type="scientific">Saccharomyces cerevisiae (strain AWRI1631)</name>
    <name type="common">Baker's yeast</name>
    <dbReference type="NCBI Taxonomy" id="545124"/>
    <lineage>
        <taxon>Eukaryota</taxon>
        <taxon>Fungi</taxon>
        <taxon>Dikarya</taxon>
        <taxon>Ascomycota</taxon>
        <taxon>Saccharomycotina</taxon>
        <taxon>Saccharomycetes</taxon>
        <taxon>Saccharomycetales</taxon>
        <taxon>Saccharomycetaceae</taxon>
        <taxon>Saccharomyces</taxon>
    </lineage>
</organism>
<feature type="compositionally biased region" description="Polar residues" evidence="5">
    <location>
        <begin position="165"/>
        <end position="176"/>
    </location>
</feature>
<feature type="non-terminal residue" evidence="8">
    <location>
        <position position="1"/>
    </location>
</feature>
<dbReference type="Pfam" id="PF04478">
    <property type="entry name" value="Mid2"/>
    <property type="match status" value="1"/>
</dbReference>
<evidence type="ECO:0000256" key="1">
    <source>
        <dbReference type="ARBA" id="ARBA00004167"/>
    </source>
</evidence>
<feature type="domain" description="Mid2" evidence="7">
    <location>
        <begin position="52"/>
        <end position="201"/>
    </location>
</feature>
<protein>
    <submittedName>
        <fullName evidence="8">YGR023Wp-like protein</fullName>
    </submittedName>
</protein>
<feature type="transmembrane region" description="Helical" evidence="6">
    <location>
        <begin position="97"/>
        <end position="120"/>
    </location>
</feature>
<evidence type="ECO:0000256" key="6">
    <source>
        <dbReference type="SAM" id="Phobius"/>
    </source>
</evidence>
<evidence type="ECO:0000256" key="2">
    <source>
        <dbReference type="ARBA" id="ARBA00022692"/>
    </source>
</evidence>
<dbReference type="EMBL" id="ABSV01000920">
    <property type="protein sequence ID" value="EDZ72104.1"/>
    <property type="molecule type" value="Genomic_DNA"/>
</dbReference>
<gene>
    <name evidence="8" type="ORF">AWRI1631_72600</name>
</gene>
<dbReference type="GO" id="GO:0016020">
    <property type="term" value="C:membrane"/>
    <property type="evidence" value="ECO:0007669"/>
    <property type="project" value="UniProtKB-SubCell"/>
</dbReference>
<proteinExistence type="predicted"/>
<sequence>FTLSTSSSSSIYSSSSYPSFSSSSSSNPTSSITSTSASSSITPASEYSNLAKTITSIIEGQTILSNYYTTITYSPTASASSGKDSHHSGLSKKNRNIIIGCVVGIGAPLILILLILIYMFCVQPKKTDFIDSDGKIVTAYRSNIFTKIWYFLLGKKIGETERFSSDSPIGSNNIQNFGDIDPEDILNNDNPYTPKHANVEGYDDDDDDDDDDANDENLSSNFHNRGIDDQYSPTKSASYSMSNSNSQDYNDADEVMHDENIHRVYDDSEASIDENYYTKPNNGLNITNY</sequence>
<reference evidence="8 9" key="1">
    <citation type="journal article" date="2008" name="FEMS Yeast Res.">
        <title>Comparative genome analysis of a Saccharomyces cerevisiae wine strain.</title>
        <authorList>
            <person name="Borneman A.R."/>
            <person name="Forgan A.H."/>
            <person name="Pretorius I.S."/>
            <person name="Chambers P.J."/>
        </authorList>
    </citation>
    <scope>NUCLEOTIDE SEQUENCE [LARGE SCALE GENOMIC DNA]</scope>
    <source>
        <strain evidence="8 9">AWRI1631</strain>
    </source>
</reference>
<comment type="subcellular location">
    <subcellularLocation>
        <location evidence="1">Membrane</location>
        <topology evidence="1">Single-pass membrane protein</topology>
    </subcellularLocation>
</comment>
<dbReference type="InterPro" id="IPR051694">
    <property type="entry name" value="Immunoregulatory_rcpt-like"/>
</dbReference>
<evidence type="ECO:0000256" key="5">
    <source>
        <dbReference type="SAM" id="MobiDB-lite"/>
    </source>
</evidence>
<keyword evidence="3 6" id="KW-1133">Transmembrane helix</keyword>
<feature type="compositionally biased region" description="Low complexity" evidence="5">
    <location>
        <begin position="236"/>
        <end position="246"/>
    </location>
</feature>
<evidence type="ECO:0000256" key="4">
    <source>
        <dbReference type="ARBA" id="ARBA00023136"/>
    </source>
</evidence>
<dbReference type="OrthoDB" id="4070729at2759"/>
<feature type="region of interest" description="Disordered" evidence="5">
    <location>
        <begin position="164"/>
        <end position="251"/>
    </location>
</feature>